<evidence type="ECO:0000256" key="2">
    <source>
        <dbReference type="ARBA" id="ARBA00022884"/>
    </source>
</evidence>
<dbReference type="PANTHER" id="PTHR13976">
    <property type="entry name" value="HETEROGENEOUS NUCLEAR RIBONUCLEOPROTEIN-RELATED"/>
    <property type="match status" value="1"/>
</dbReference>
<keyword evidence="4" id="KW-1185">Reference proteome</keyword>
<dbReference type="STRING" id="8167.A0A484DEX4"/>
<organism evidence="3 4">
    <name type="scientific">Perca flavescens</name>
    <name type="common">American yellow perch</name>
    <name type="synonym">Morone flavescens</name>
    <dbReference type="NCBI Taxonomy" id="8167"/>
    <lineage>
        <taxon>Eukaryota</taxon>
        <taxon>Metazoa</taxon>
        <taxon>Chordata</taxon>
        <taxon>Craniata</taxon>
        <taxon>Vertebrata</taxon>
        <taxon>Euteleostomi</taxon>
        <taxon>Actinopterygii</taxon>
        <taxon>Neopterygii</taxon>
        <taxon>Teleostei</taxon>
        <taxon>Neoteleostei</taxon>
        <taxon>Acanthomorphata</taxon>
        <taxon>Eupercaria</taxon>
        <taxon>Perciformes</taxon>
        <taxon>Percoidei</taxon>
        <taxon>Percidae</taxon>
        <taxon>Percinae</taxon>
        <taxon>Perca</taxon>
    </lineage>
</organism>
<dbReference type="InterPro" id="IPR050666">
    <property type="entry name" value="ESRP"/>
</dbReference>
<dbReference type="GO" id="GO:0003723">
    <property type="term" value="F:RNA binding"/>
    <property type="evidence" value="ECO:0007669"/>
    <property type="project" value="UniProtKB-KW"/>
</dbReference>
<reference evidence="3 4" key="1">
    <citation type="submission" date="2019-01" db="EMBL/GenBank/DDBJ databases">
        <title>A chromosome-scale genome assembly of the yellow perch, Perca flavescens.</title>
        <authorList>
            <person name="Feron R."/>
            <person name="Morvezen R."/>
            <person name="Bestin A."/>
            <person name="Haffray P."/>
            <person name="Klopp C."/>
            <person name="Zahm M."/>
            <person name="Cabau C."/>
            <person name="Roques C."/>
            <person name="Donnadieu C."/>
            <person name="Bouchez O."/>
            <person name="Christie M."/>
            <person name="Larson W."/>
            <person name="Guiguen Y."/>
        </authorList>
    </citation>
    <scope>NUCLEOTIDE SEQUENCE [LARGE SCALE GENOMIC DNA]</scope>
    <source>
        <strain evidence="3">YP-PL-M2</strain>
        <tissue evidence="3">Blood</tissue>
    </source>
</reference>
<dbReference type="EMBL" id="SCKG01000005">
    <property type="protein sequence ID" value="TDH13200.1"/>
    <property type="molecule type" value="Genomic_DNA"/>
</dbReference>
<gene>
    <name evidence="3" type="ORF">EPR50_G00054990</name>
</gene>
<evidence type="ECO:0000313" key="3">
    <source>
        <dbReference type="EMBL" id="TDH13200.1"/>
    </source>
</evidence>
<dbReference type="InterPro" id="IPR012677">
    <property type="entry name" value="Nucleotide-bd_a/b_plait_sf"/>
</dbReference>
<sequence length="70" mass="7848">MRGLPFQVSGEDIVKFFFPLIVSKILIECGPEGRLSGEADVYFSCHQDALTAMSRDRQHIVETDGEHLIP</sequence>
<keyword evidence="2" id="KW-0694">RNA-binding</keyword>
<dbReference type="AlphaFoldDB" id="A0A484DEX4"/>
<accession>A0A484DEX4</accession>
<evidence type="ECO:0000313" key="4">
    <source>
        <dbReference type="Proteomes" id="UP000295070"/>
    </source>
</evidence>
<dbReference type="Gene3D" id="3.30.70.330">
    <property type="match status" value="1"/>
</dbReference>
<proteinExistence type="predicted"/>
<evidence type="ECO:0008006" key="5">
    <source>
        <dbReference type="Google" id="ProtNLM"/>
    </source>
</evidence>
<dbReference type="Proteomes" id="UP000295070">
    <property type="component" value="Chromosome 5"/>
</dbReference>
<comment type="caution">
    <text evidence="3">The sequence shown here is derived from an EMBL/GenBank/DDBJ whole genome shotgun (WGS) entry which is preliminary data.</text>
</comment>
<evidence type="ECO:0000256" key="1">
    <source>
        <dbReference type="ARBA" id="ARBA00022737"/>
    </source>
</evidence>
<protein>
    <recommendedName>
        <fullName evidence="5">RRM domain-containing protein</fullName>
    </recommendedName>
</protein>
<dbReference type="SUPFAM" id="SSF54928">
    <property type="entry name" value="RNA-binding domain, RBD"/>
    <property type="match status" value="1"/>
</dbReference>
<keyword evidence="1" id="KW-0677">Repeat</keyword>
<dbReference type="InterPro" id="IPR035979">
    <property type="entry name" value="RBD_domain_sf"/>
</dbReference>
<name>A0A484DEX4_PERFV</name>